<dbReference type="Gene3D" id="3.80.10.10">
    <property type="entry name" value="Ribonuclease Inhibitor"/>
    <property type="match status" value="2"/>
</dbReference>
<dbReference type="PaxDb" id="4113-PGSC0003DMT400005855"/>
<dbReference type="GO" id="GO:0043531">
    <property type="term" value="F:ADP binding"/>
    <property type="evidence" value="ECO:0007669"/>
    <property type="project" value="InterPro"/>
</dbReference>
<keyword evidence="3" id="KW-0677">Repeat</keyword>
<evidence type="ECO:0000256" key="4">
    <source>
        <dbReference type="ARBA" id="ARBA00022821"/>
    </source>
</evidence>
<dbReference type="eggNOG" id="KOG4658">
    <property type="taxonomic scope" value="Eukaryota"/>
</dbReference>
<keyword evidence="4" id="KW-0611">Plant defense</keyword>
<dbReference type="GO" id="GO:0005524">
    <property type="term" value="F:ATP binding"/>
    <property type="evidence" value="ECO:0007669"/>
    <property type="project" value="UniProtKB-KW"/>
</dbReference>
<accession>M0ZQH5</accession>
<dbReference type="InParanoid" id="M0ZQH5"/>
<evidence type="ECO:0000313" key="8">
    <source>
        <dbReference type="EnsemblPlants" id="PGSC0003DMT400005855"/>
    </source>
</evidence>
<evidence type="ECO:0000256" key="1">
    <source>
        <dbReference type="ARBA" id="ARBA00008894"/>
    </source>
</evidence>
<dbReference type="SUPFAM" id="SSF52058">
    <property type="entry name" value="L domain-like"/>
    <property type="match status" value="1"/>
</dbReference>
<evidence type="ECO:0000259" key="7">
    <source>
        <dbReference type="Pfam" id="PF23598"/>
    </source>
</evidence>
<keyword evidence="5" id="KW-0547">Nucleotide-binding</keyword>
<dbReference type="GO" id="GO:0006952">
    <property type="term" value="P:defense response"/>
    <property type="evidence" value="ECO:0007669"/>
    <property type="project" value="UniProtKB-KW"/>
</dbReference>
<feature type="domain" description="NB-ARC" evidence="6">
    <location>
        <begin position="18"/>
        <end position="139"/>
    </location>
</feature>
<dbReference type="InterPro" id="IPR042197">
    <property type="entry name" value="Apaf_helical"/>
</dbReference>
<protein>
    <submittedName>
        <fullName evidence="8">Uncharacterized protein</fullName>
    </submittedName>
</protein>
<evidence type="ECO:0000256" key="2">
    <source>
        <dbReference type="ARBA" id="ARBA00022614"/>
    </source>
</evidence>
<dbReference type="SUPFAM" id="SSF52540">
    <property type="entry name" value="P-loop containing nucleoside triphosphate hydrolases"/>
    <property type="match status" value="1"/>
</dbReference>
<dbReference type="Proteomes" id="UP000011115">
    <property type="component" value="Unassembled WGS sequence"/>
</dbReference>
<name>M0ZQH5_SOLTU</name>
<dbReference type="Gramene" id="PGSC0003DMT400005855">
    <property type="protein sequence ID" value="PGSC0003DMT400005855"/>
    <property type="gene ID" value="PGSC0003DMG400002278"/>
</dbReference>
<dbReference type="Pfam" id="PF00931">
    <property type="entry name" value="NB-ARC"/>
    <property type="match status" value="1"/>
</dbReference>
<dbReference type="HOGENOM" id="CLU_000427_2_0_1"/>
<feature type="domain" description="Disease resistance R13L4/SHOC-2-like LRR" evidence="7">
    <location>
        <begin position="382"/>
        <end position="528"/>
    </location>
</feature>
<evidence type="ECO:0000256" key="3">
    <source>
        <dbReference type="ARBA" id="ARBA00022737"/>
    </source>
</evidence>
<dbReference type="EnsemblPlants" id="PGSC0003DMT400005855">
    <property type="protein sequence ID" value="PGSC0003DMT400005855"/>
    <property type="gene ID" value="PGSC0003DMG400002278"/>
</dbReference>
<dbReference type="InterPro" id="IPR032675">
    <property type="entry name" value="LRR_dom_sf"/>
</dbReference>
<keyword evidence="2" id="KW-0433">Leucine-rich repeat</keyword>
<proteinExistence type="inferred from homology"/>
<dbReference type="FunCoup" id="M0ZQH5">
    <property type="interactions" value="15"/>
</dbReference>
<dbReference type="Pfam" id="PF23598">
    <property type="entry name" value="LRR_14"/>
    <property type="match status" value="1"/>
</dbReference>
<evidence type="ECO:0000313" key="9">
    <source>
        <dbReference type="Proteomes" id="UP000011115"/>
    </source>
</evidence>
<organism evidence="8 9">
    <name type="scientific">Solanum tuberosum</name>
    <name type="common">Potato</name>
    <dbReference type="NCBI Taxonomy" id="4113"/>
    <lineage>
        <taxon>Eukaryota</taxon>
        <taxon>Viridiplantae</taxon>
        <taxon>Streptophyta</taxon>
        <taxon>Embryophyta</taxon>
        <taxon>Tracheophyta</taxon>
        <taxon>Spermatophyta</taxon>
        <taxon>Magnoliopsida</taxon>
        <taxon>eudicotyledons</taxon>
        <taxon>Gunneridae</taxon>
        <taxon>Pentapetalae</taxon>
        <taxon>asterids</taxon>
        <taxon>lamiids</taxon>
        <taxon>Solanales</taxon>
        <taxon>Solanaceae</taxon>
        <taxon>Solanoideae</taxon>
        <taxon>Solaneae</taxon>
        <taxon>Solanum</taxon>
    </lineage>
</organism>
<comment type="similarity">
    <text evidence="1">Belongs to the disease resistance NB-LRR family.</text>
</comment>
<evidence type="ECO:0000256" key="5">
    <source>
        <dbReference type="ARBA" id="ARBA00022840"/>
    </source>
</evidence>
<dbReference type="InterPro" id="IPR050905">
    <property type="entry name" value="Plant_NBS-LRR"/>
</dbReference>
<dbReference type="InterPro" id="IPR027417">
    <property type="entry name" value="P-loop_NTPase"/>
</dbReference>
<keyword evidence="9" id="KW-1185">Reference proteome</keyword>
<dbReference type="Gene3D" id="3.40.50.300">
    <property type="entry name" value="P-loop containing nucleotide triphosphate hydrolases"/>
    <property type="match status" value="1"/>
</dbReference>
<reference evidence="9" key="1">
    <citation type="journal article" date="2011" name="Nature">
        <title>Genome sequence and analysis of the tuber crop potato.</title>
        <authorList>
            <consortium name="The Potato Genome Sequencing Consortium"/>
        </authorList>
    </citation>
    <scope>NUCLEOTIDE SEQUENCE [LARGE SCALE GENOMIC DNA]</scope>
    <source>
        <strain evidence="9">cv. DM1-3 516 R44</strain>
    </source>
</reference>
<dbReference type="PRINTS" id="PR00364">
    <property type="entry name" value="DISEASERSIST"/>
</dbReference>
<dbReference type="AlphaFoldDB" id="M0ZQH5"/>
<dbReference type="PANTHER" id="PTHR33463">
    <property type="entry name" value="NB-ARC DOMAIN-CONTAINING PROTEIN-RELATED"/>
    <property type="match status" value="1"/>
</dbReference>
<evidence type="ECO:0000259" key="6">
    <source>
        <dbReference type="Pfam" id="PF00931"/>
    </source>
</evidence>
<dbReference type="Gene3D" id="1.10.8.430">
    <property type="entry name" value="Helical domain of apoptotic protease-activating factors"/>
    <property type="match status" value="1"/>
</dbReference>
<reference evidence="8" key="2">
    <citation type="submission" date="2015-06" db="UniProtKB">
        <authorList>
            <consortium name="EnsemblPlants"/>
        </authorList>
    </citation>
    <scope>IDENTIFICATION</scope>
    <source>
        <strain evidence="8">DM1-3 516 R44</strain>
    </source>
</reference>
<keyword evidence="5" id="KW-0067">ATP-binding</keyword>
<dbReference type="PANTHER" id="PTHR33463:SF218">
    <property type="entry name" value="DISEASE RESISTANCE PROTEIN RPS2-LIKE"/>
    <property type="match status" value="1"/>
</dbReference>
<dbReference type="InterPro" id="IPR055414">
    <property type="entry name" value="LRR_R13L4/SHOC2-like"/>
</dbReference>
<dbReference type="FunFam" id="1.10.8.430:FF:000003">
    <property type="entry name" value="Probable disease resistance protein At5g66910"/>
    <property type="match status" value="1"/>
</dbReference>
<sequence>MKNLNNELLKIDVSRPKLCFGVVVWITMPKPADISKVQVLIAKRLSLDVDKEEGEESTSHKIYERLKKEKSFLLILDDVWEAINLDRVGVPNPINHAGSNVIITSRDLGVCKKMKSDTKMDIHTLDVNESWQLFIKNAGDVANEVDIEPLAKEIASECGGLPLAITVIATSMRGKSRVEMWEDALTSLRMSEPCDNNVIHDVFKVIKLSFDYLESPDTGSKRKGDIKICFLYCSLYPQTVPIDDLICCLWAEGFLGEHDTYEEAYNRGITIVESLKDASLLEEAYKVDYVKMHDVVRDVAKWIANNFGNEHISVFQAGIGLTEISHTTKVSAASVKRISFASNKIDYLPDCFTECLKTTSLLLQHNESLVKIPDIFFLSFPALRVLNLSHTGIRALPCSINELRQLHALILQHCRMLRELPSIGNLCNLQLLDCDRTMLRYLPEGMDKLTNLRLLNMPNLESSIGQGFFLKLSSIEIVDMMGCCLGATYFDELSSLRNLTSLFIRVDSSSIFNRDHKWMSRLKRYHIEIGEASGLGLYLKMSKKRDESEFGLLNKSTRMISISKSEIFSDGELSSMLQCASHLYLANCMGLRKLIVNKKSTTFDGLKSLHIESCSCDFTPAEEGNEQFDDPLPNLEHLSLFSVHNLKSVSDFGQLLGLRFSGLRQLEISSCRNLTCLFNAFSVPNHLEEIPRVRKLVLRELTKLGTFGEPESMWEHLEELEVFGCYGIRKLPLSIQTSNNIKLIRGSLEWWSRLKWDDEKYKSYLWQFFRMPLPPKRGQIRNKIINDLMKLSKGFLST</sequence>
<dbReference type="OMA" id="AIWIMSP"/>
<dbReference type="InterPro" id="IPR002182">
    <property type="entry name" value="NB-ARC"/>
</dbReference>